<dbReference type="InterPro" id="IPR054447">
    <property type="entry name" value="Gp29-like"/>
</dbReference>
<evidence type="ECO:0000313" key="2">
    <source>
        <dbReference type="EMBL" id="POP50516.1"/>
    </source>
</evidence>
<comment type="caution">
    <text evidence="2">The sequence shown here is derived from an EMBL/GenBank/DDBJ whole genome shotgun (WGS) entry which is preliminary data.</text>
</comment>
<dbReference type="Proteomes" id="UP000237073">
    <property type="component" value="Unassembled WGS sequence"/>
</dbReference>
<dbReference type="OrthoDB" id="8664669at2"/>
<dbReference type="RefSeq" id="WP_103677797.1">
    <property type="nucleotide sequence ID" value="NZ_PQGD01000002.1"/>
</dbReference>
<accession>A0A2P5GVD9</accession>
<dbReference type="Pfam" id="PF22756">
    <property type="entry name" value="E217_gp29"/>
    <property type="match status" value="1"/>
</dbReference>
<dbReference type="EMBL" id="PQGD01000002">
    <property type="protein sequence ID" value="POP50516.1"/>
    <property type="molecule type" value="Genomic_DNA"/>
</dbReference>
<keyword evidence="3" id="KW-1185">Reference proteome</keyword>
<sequence>MRENDLNTMLRCVLLDGLAARQLTSVAVKRSNQPTDQGPDSGPCLYFFVVNHHRYGSPQRSDEWDKEKEMMIHTESQWIETTYQITGSVLQNPADLESPTANDLIFHASGILQSDNAISQLRKSDVGIYRITENRNIFFKNDRDQYEASPSFDITLTHKDITVTTTPVISSVEAKIIRV</sequence>
<evidence type="ECO:0000313" key="1">
    <source>
        <dbReference type="EMBL" id="POP42327.1"/>
    </source>
</evidence>
<evidence type="ECO:0000313" key="4">
    <source>
        <dbReference type="Proteomes" id="UP000247005"/>
    </source>
</evidence>
<dbReference type="Proteomes" id="UP000247005">
    <property type="component" value="Unassembled WGS sequence"/>
</dbReference>
<protein>
    <submittedName>
        <fullName evidence="2">Uncharacterized protein</fullName>
    </submittedName>
</protein>
<gene>
    <name evidence="2" type="ORF">CHU32_03575</name>
    <name evidence="1" type="ORF">CHU33_19860</name>
</gene>
<name>A0A2P5GVD9_9ENTR</name>
<dbReference type="AlphaFoldDB" id="A0A2P5GVD9"/>
<organism evidence="2 4">
    <name type="scientific">Superficieibacter electus</name>
    <dbReference type="NCBI Taxonomy" id="2022662"/>
    <lineage>
        <taxon>Bacteria</taxon>
        <taxon>Pseudomonadati</taxon>
        <taxon>Pseudomonadota</taxon>
        <taxon>Gammaproteobacteria</taxon>
        <taxon>Enterobacterales</taxon>
        <taxon>Enterobacteriaceae</taxon>
        <taxon>Superficieibacter</taxon>
    </lineage>
</organism>
<dbReference type="EMBL" id="PQGE01000020">
    <property type="protein sequence ID" value="POP42327.1"/>
    <property type="molecule type" value="Genomic_DNA"/>
</dbReference>
<evidence type="ECO:0000313" key="3">
    <source>
        <dbReference type="Proteomes" id="UP000237073"/>
    </source>
</evidence>
<dbReference type="NCBIfam" id="NF047498">
    <property type="entry name" value="LIC_12616_fam"/>
    <property type="match status" value="1"/>
</dbReference>
<proteinExistence type="predicted"/>
<reference evidence="3 4" key="1">
    <citation type="submission" date="2018-01" db="EMBL/GenBank/DDBJ databases">
        <title>Superficieibacter electus gen. nov., sp. nov., an extended-spectrum beta-lactamase possessing member of the Enterobacteriaceae family, isolated from intensive care unit surfaces.</title>
        <authorList>
            <person name="Potter R.F."/>
            <person name="D'Souza A.W."/>
        </authorList>
    </citation>
    <scope>NUCLEOTIDE SEQUENCE [LARGE SCALE GENOMIC DNA]</scope>
    <source>
        <strain evidence="2 4">BP-1</strain>
        <strain evidence="1 3">BP-2</strain>
    </source>
</reference>